<feature type="compositionally biased region" description="Low complexity" evidence="1">
    <location>
        <begin position="716"/>
        <end position="725"/>
    </location>
</feature>
<sequence>MAMLALMTPYQNMSWIKTILLMFLITIVHQSNEYGELDLTNEEQSSLGVYGETYYLVGEELNLVCNISKVSFDNGDCTAYTLHFNKKQTKIANGDKTHINSNYIKVENNFTVVLSIPNLTIDHYNEYECCSGDNDCGCNPWETNDECGCIGSEDIYIQYGPQPVVNVTCIVDNWTVNLFCTWQHPVPYNMDLNDTKVSVYENSSLVCFGQLLKECSWPANTFVIKDIYNITITVTNTERNISASSFTSVHRMDNVKPAPVNDLKIINLENGCLNLSWMHESKELKRFKILSKESGQPLEPLTDNLTVEYFEKCNVKLQTQYSFCVSTFPLGSDKGFWSDEKCVNIIPTVVAIPSLGPKNSSYTVSEVQNGSYNIQIYWQKPETNDFITNYLITQNGQLLANVTAETYTASVQLNCNCNHTRLELFAANEKGQSKYPSKLLLLLNIDVPTRVKTSFSIEVNNGLRAVWDTDDKMAYSVYWCKGKYPICEEQINWTTLSLLSTSYALPNLESDPGLYIYGISVLKDGNWSSIYWTSCLYHLNPSSVPAPNVNVNPYENYMIVKFSLECSYDNRVKLTSYSIQYCVQIKCNDPMQVKTLSVSAKESQLAINSLSPKTFYQITVRGISGNTTGLEAVLEVATKEASVEQTWIVAAVLGPVCLLTLIIVSVIMFRKCHRSKQKANMYLQSEEFSYDKKNSQALQPVKVNDSYPLNERIYDSSKSNSSRQSPPNTSNSAYLKITLASSDTDNVKPFQQMNKPPAEMELIEISVGLSKTNDSQVTSPTEKTCVSSCETKAFQLSNTKIESIAFVDNAKSVQNDKSPGEEIHHGNSMTSCPNQNLLNLTKEPHVNNSPATSSDPYMKMDYIPVPGNCKSVHASDQLSSTRTPHENSDVSLCSFMEETFSPQINVEADSSFYSDQSDDSLKIPSFLNINPSSD</sequence>
<name>A0A9W3AIS1_BIOGL</name>
<proteinExistence type="predicted"/>
<evidence type="ECO:0000256" key="1">
    <source>
        <dbReference type="SAM" id="MobiDB-lite"/>
    </source>
</evidence>
<feature type="region of interest" description="Disordered" evidence="1">
    <location>
        <begin position="712"/>
        <end position="731"/>
    </location>
</feature>
<evidence type="ECO:0000313" key="5">
    <source>
        <dbReference type="RefSeq" id="XP_055887040.1"/>
    </source>
</evidence>
<feature type="signal peptide" evidence="3">
    <location>
        <begin position="1"/>
        <end position="30"/>
    </location>
</feature>
<gene>
    <name evidence="5" type="primary">LOC106065368</name>
</gene>
<feature type="chain" id="PRO_5040826048" evidence="3">
    <location>
        <begin position="31"/>
        <end position="934"/>
    </location>
</feature>
<dbReference type="OrthoDB" id="6071279at2759"/>
<feature type="transmembrane region" description="Helical" evidence="2">
    <location>
        <begin position="647"/>
        <end position="669"/>
    </location>
</feature>
<protein>
    <submittedName>
        <fullName evidence="5">Uncharacterized protein LOC106065368 isoform X1</fullName>
    </submittedName>
</protein>
<organism evidence="4 5">
    <name type="scientific">Biomphalaria glabrata</name>
    <name type="common">Bloodfluke planorb</name>
    <name type="synonym">Freshwater snail</name>
    <dbReference type="NCBI Taxonomy" id="6526"/>
    <lineage>
        <taxon>Eukaryota</taxon>
        <taxon>Metazoa</taxon>
        <taxon>Spiralia</taxon>
        <taxon>Lophotrochozoa</taxon>
        <taxon>Mollusca</taxon>
        <taxon>Gastropoda</taxon>
        <taxon>Heterobranchia</taxon>
        <taxon>Euthyneura</taxon>
        <taxon>Panpulmonata</taxon>
        <taxon>Hygrophila</taxon>
        <taxon>Lymnaeoidea</taxon>
        <taxon>Planorbidae</taxon>
        <taxon>Biomphalaria</taxon>
    </lineage>
</organism>
<evidence type="ECO:0000256" key="2">
    <source>
        <dbReference type="SAM" id="Phobius"/>
    </source>
</evidence>
<dbReference type="GeneID" id="106065368"/>
<evidence type="ECO:0000256" key="3">
    <source>
        <dbReference type="SAM" id="SignalP"/>
    </source>
</evidence>
<dbReference type="Gene3D" id="2.60.40.10">
    <property type="entry name" value="Immunoglobulins"/>
    <property type="match status" value="1"/>
</dbReference>
<dbReference type="SUPFAM" id="SSF49265">
    <property type="entry name" value="Fibronectin type III"/>
    <property type="match status" value="3"/>
</dbReference>
<reference evidence="5" key="1">
    <citation type="submission" date="2025-08" db="UniProtKB">
        <authorList>
            <consortium name="RefSeq"/>
        </authorList>
    </citation>
    <scope>IDENTIFICATION</scope>
</reference>
<keyword evidence="4" id="KW-1185">Reference proteome</keyword>
<dbReference type="InterPro" id="IPR036116">
    <property type="entry name" value="FN3_sf"/>
</dbReference>
<dbReference type="InterPro" id="IPR013783">
    <property type="entry name" value="Ig-like_fold"/>
</dbReference>
<accession>A0A9W3AIS1</accession>
<dbReference type="AlphaFoldDB" id="A0A9W3AIS1"/>
<dbReference type="Proteomes" id="UP001165740">
    <property type="component" value="Chromosome 5"/>
</dbReference>
<keyword evidence="2" id="KW-1133">Transmembrane helix</keyword>
<feature type="region of interest" description="Disordered" evidence="1">
    <location>
        <begin position="910"/>
        <end position="934"/>
    </location>
</feature>
<keyword evidence="2" id="KW-0472">Membrane</keyword>
<keyword evidence="3" id="KW-0732">Signal</keyword>
<dbReference type="RefSeq" id="XP_055887040.1">
    <property type="nucleotide sequence ID" value="XM_056031065.1"/>
</dbReference>
<keyword evidence="2" id="KW-0812">Transmembrane</keyword>
<evidence type="ECO:0000313" key="4">
    <source>
        <dbReference type="Proteomes" id="UP001165740"/>
    </source>
</evidence>